<protein>
    <recommendedName>
        <fullName evidence="2">Integrase catalytic domain-containing protein</fullName>
    </recommendedName>
</protein>
<gene>
    <name evidence="3" type="ORF">RHSIM_Rhsim11G0143600</name>
</gene>
<dbReference type="Gene3D" id="3.30.420.10">
    <property type="entry name" value="Ribonuclease H-like superfamily/Ribonuclease H"/>
    <property type="match status" value="1"/>
</dbReference>
<evidence type="ECO:0000259" key="2">
    <source>
        <dbReference type="PROSITE" id="PS50994"/>
    </source>
</evidence>
<dbReference type="SUPFAM" id="SSF53098">
    <property type="entry name" value="Ribonuclease H-like"/>
    <property type="match status" value="1"/>
</dbReference>
<name>A0A834G829_RHOSS</name>
<sequence length="485" mass="54023">MRVMSEVYEGVCGEMANQTWIPAADYHVVVKPWPFRDWALDETGKIYPHSSGNHTYILVAVDYFTKWAEAVPLKSMDQQEVIKVINERIIHSKKEATNDIISGGGSGLTPTDYTQAMLIELENLDEVRLYHMLVQKRKVARSYHKRVRRKSFSEGDLVWKAVFPWGGGGNSRYGKWSPTWKGRTRFLESSKVIPLVILHYQQLQAALVLLSFSGASPSNSATSPSAIVPFKGNVSLKNSWQAASSNLLPSSTLQVQSPGEVSFADLMDPIELEGLIARIEKPPIQSTPLSSNETAVHIQRGLLISLQSSTTSIDDIISRTNGIVSVLKSFNVDLSPLYEKVKALVKYFALWAKVAETFDRDVSLGELEAQCEEKKAKFEGLTRSYGEILASASKLTEHVSSLEEEITRTKELLKNLEFELFSCKVKQSSSLSDLVKFSENISKSQMEFNAAMDAVEERKKKSVLFDSVKEALDDARASLVALSSL</sequence>
<dbReference type="InterPro" id="IPR012337">
    <property type="entry name" value="RNaseH-like_sf"/>
</dbReference>
<evidence type="ECO:0000313" key="4">
    <source>
        <dbReference type="Proteomes" id="UP000626092"/>
    </source>
</evidence>
<dbReference type="GO" id="GO:0015074">
    <property type="term" value="P:DNA integration"/>
    <property type="evidence" value="ECO:0007669"/>
    <property type="project" value="InterPro"/>
</dbReference>
<dbReference type="InterPro" id="IPR001584">
    <property type="entry name" value="Integrase_cat-core"/>
</dbReference>
<keyword evidence="4" id="KW-1185">Reference proteome</keyword>
<proteinExistence type="predicted"/>
<dbReference type="PROSITE" id="PS50994">
    <property type="entry name" value="INTEGRASE"/>
    <property type="match status" value="1"/>
</dbReference>
<evidence type="ECO:0000313" key="3">
    <source>
        <dbReference type="EMBL" id="KAF7127623.1"/>
    </source>
</evidence>
<feature type="domain" description="Integrase catalytic" evidence="2">
    <location>
        <begin position="30"/>
        <end position="225"/>
    </location>
</feature>
<dbReference type="OrthoDB" id="1834812at2759"/>
<organism evidence="3 4">
    <name type="scientific">Rhododendron simsii</name>
    <name type="common">Sims's rhododendron</name>
    <dbReference type="NCBI Taxonomy" id="118357"/>
    <lineage>
        <taxon>Eukaryota</taxon>
        <taxon>Viridiplantae</taxon>
        <taxon>Streptophyta</taxon>
        <taxon>Embryophyta</taxon>
        <taxon>Tracheophyta</taxon>
        <taxon>Spermatophyta</taxon>
        <taxon>Magnoliopsida</taxon>
        <taxon>eudicotyledons</taxon>
        <taxon>Gunneridae</taxon>
        <taxon>Pentapetalae</taxon>
        <taxon>asterids</taxon>
        <taxon>Ericales</taxon>
        <taxon>Ericaceae</taxon>
        <taxon>Ericoideae</taxon>
        <taxon>Rhodoreae</taxon>
        <taxon>Rhododendron</taxon>
    </lineage>
</organism>
<evidence type="ECO:0000256" key="1">
    <source>
        <dbReference type="SAM" id="Coils"/>
    </source>
</evidence>
<feature type="coiled-coil region" evidence="1">
    <location>
        <begin position="364"/>
        <end position="419"/>
    </location>
</feature>
<accession>A0A834G829</accession>
<dbReference type="InterPro" id="IPR036397">
    <property type="entry name" value="RNaseH_sf"/>
</dbReference>
<dbReference type="GO" id="GO:0003676">
    <property type="term" value="F:nucleic acid binding"/>
    <property type="evidence" value="ECO:0007669"/>
    <property type="project" value="InterPro"/>
</dbReference>
<keyword evidence="1" id="KW-0175">Coiled coil</keyword>
<dbReference type="EMBL" id="WJXA01000011">
    <property type="protein sequence ID" value="KAF7127623.1"/>
    <property type="molecule type" value="Genomic_DNA"/>
</dbReference>
<dbReference type="Proteomes" id="UP000626092">
    <property type="component" value="Unassembled WGS sequence"/>
</dbReference>
<reference evidence="3" key="1">
    <citation type="submission" date="2019-11" db="EMBL/GenBank/DDBJ databases">
        <authorList>
            <person name="Liu Y."/>
            <person name="Hou J."/>
            <person name="Li T.-Q."/>
            <person name="Guan C.-H."/>
            <person name="Wu X."/>
            <person name="Wu H.-Z."/>
            <person name="Ling F."/>
            <person name="Zhang R."/>
            <person name="Shi X.-G."/>
            <person name="Ren J.-P."/>
            <person name="Chen E.-F."/>
            <person name="Sun J.-M."/>
        </authorList>
    </citation>
    <scope>NUCLEOTIDE SEQUENCE</scope>
    <source>
        <strain evidence="3">Adult_tree_wgs_1</strain>
        <tissue evidence="3">Leaves</tissue>
    </source>
</reference>
<comment type="caution">
    <text evidence="3">The sequence shown here is derived from an EMBL/GenBank/DDBJ whole genome shotgun (WGS) entry which is preliminary data.</text>
</comment>
<dbReference type="AlphaFoldDB" id="A0A834G829"/>